<dbReference type="GO" id="GO:0005886">
    <property type="term" value="C:plasma membrane"/>
    <property type="evidence" value="ECO:0007669"/>
    <property type="project" value="UniProtKB-SubCell"/>
</dbReference>
<feature type="transmembrane region" description="Helical" evidence="7">
    <location>
        <begin position="134"/>
        <end position="159"/>
    </location>
</feature>
<dbReference type="PROSITE" id="PS50262">
    <property type="entry name" value="G_PROTEIN_RECEP_F1_2"/>
    <property type="match status" value="1"/>
</dbReference>
<evidence type="ECO:0000256" key="2">
    <source>
        <dbReference type="ARBA" id="ARBA00010663"/>
    </source>
</evidence>
<dbReference type="Proteomes" id="UP000708208">
    <property type="component" value="Unassembled WGS sequence"/>
</dbReference>
<evidence type="ECO:0000256" key="5">
    <source>
        <dbReference type="ARBA" id="ARBA00022989"/>
    </source>
</evidence>
<name>A0A8J2KIN0_9HEXA</name>
<evidence type="ECO:0000256" key="7">
    <source>
        <dbReference type="SAM" id="Phobius"/>
    </source>
</evidence>
<dbReference type="InterPro" id="IPR017452">
    <property type="entry name" value="GPCR_Rhodpsn_7TM"/>
</dbReference>
<feature type="domain" description="G-protein coupled receptors family 1 profile" evidence="8">
    <location>
        <begin position="149"/>
        <end position="410"/>
    </location>
</feature>
<evidence type="ECO:0000256" key="6">
    <source>
        <dbReference type="ARBA" id="ARBA00023136"/>
    </source>
</evidence>
<sequence>MKIFDPNKQLFTMPTTPHHLRHEHQKHLSRSNISIHRQPTTGTTGWDEIQSHFVLETSESGPTPATTIRSVMENTWVDTSLTKSLDHVDDFSGGSSRTETVPSPIPYGENISSLLNRSNDIQELEGPSSEFQSYMYSIVVPIMLLFCFASALINLVIVLSARWCRKPMSPTLYFSFSLALADAFAATVMGAGLIINSLLPYVYKIHSSNCISLALEAFRLGGVLVTVAHLVALSINYWIGIVRPLQYAATMTRGTAIRVIVLSWICPITTLLLYFSSYPNQGFQSNRCLELEFLFKQTFRLIVAVFFFTPLVLMFGIYSHIFVIVQNHHRYNQRYQSCVQLRRNVKAVITTCLILGTYIVGWMPAILWYILVCEDCVFDITNIPYNVKIPVNIVINILVILKAVVDPIIYALRMTDIQVALKKMRYNFFLWVFEACAAPWSPPKTSMEVGSVGFTKSLRLSSRRSSSRSNV</sequence>
<feature type="transmembrane region" description="Helical" evidence="7">
    <location>
        <begin position="298"/>
        <end position="325"/>
    </location>
</feature>
<evidence type="ECO:0000256" key="1">
    <source>
        <dbReference type="ARBA" id="ARBA00004651"/>
    </source>
</evidence>
<evidence type="ECO:0000259" key="8">
    <source>
        <dbReference type="PROSITE" id="PS50262"/>
    </source>
</evidence>
<dbReference type="EMBL" id="CAJVCH010429551">
    <property type="protein sequence ID" value="CAG7818761.1"/>
    <property type="molecule type" value="Genomic_DNA"/>
</dbReference>
<evidence type="ECO:0000256" key="4">
    <source>
        <dbReference type="ARBA" id="ARBA00022692"/>
    </source>
</evidence>
<dbReference type="AlphaFoldDB" id="A0A8J2KIN0"/>
<keyword evidence="3" id="KW-1003">Cell membrane</keyword>
<keyword evidence="6 7" id="KW-0472">Membrane</keyword>
<comment type="subcellular location">
    <subcellularLocation>
        <location evidence="1">Cell membrane</location>
        <topology evidence="1">Multi-pass membrane protein</topology>
    </subcellularLocation>
</comment>
<keyword evidence="4 7" id="KW-0812">Transmembrane</keyword>
<dbReference type="PANTHER" id="PTHR22750">
    <property type="entry name" value="G-PROTEIN COUPLED RECEPTOR"/>
    <property type="match status" value="1"/>
</dbReference>
<proteinExistence type="inferred from homology"/>
<dbReference type="SUPFAM" id="SSF81321">
    <property type="entry name" value="Family A G protein-coupled receptor-like"/>
    <property type="match status" value="1"/>
</dbReference>
<feature type="transmembrane region" description="Helical" evidence="7">
    <location>
        <begin position="345"/>
        <end position="371"/>
    </location>
</feature>
<keyword evidence="5 7" id="KW-1133">Transmembrane helix</keyword>
<feature type="transmembrane region" description="Helical" evidence="7">
    <location>
        <begin position="218"/>
        <end position="239"/>
    </location>
</feature>
<gene>
    <name evidence="9" type="ORF">AFUS01_LOCUS29244</name>
</gene>
<dbReference type="OrthoDB" id="9894375at2759"/>
<dbReference type="InterPro" id="IPR000276">
    <property type="entry name" value="GPCR_Rhodpsn"/>
</dbReference>
<feature type="transmembrane region" description="Helical" evidence="7">
    <location>
        <begin position="391"/>
        <end position="412"/>
    </location>
</feature>
<comment type="caution">
    <text evidence="9">The sequence shown here is derived from an EMBL/GenBank/DDBJ whole genome shotgun (WGS) entry which is preliminary data.</text>
</comment>
<evidence type="ECO:0000313" key="10">
    <source>
        <dbReference type="Proteomes" id="UP000708208"/>
    </source>
</evidence>
<dbReference type="GO" id="GO:0004930">
    <property type="term" value="F:G protein-coupled receptor activity"/>
    <property type="evidence" value="ECO:0007669"/>
    <property type="project" value="InterPro"/>
</dbReference>
<comment type="similarity">
    <text evidence="2">Belongs to the G-protein coupled receptor 1 family.</text>
</comment>
<organism evidence="9 10">
    <name type="scientific">Allacma fusca</name>
    <dbReference type="NCBI Taxonomy" id="39272"/>
    <lineage>
        <taxon>Eukaryota</taxon>
        <taxon>Metazoa</taxon>
        <taxon>Ecdysozoa</taxon>
        <taxon>Arthropoda</taxon>
        <taxon>Hexapoda</taxon>
        <taxon>Collembola</taxon>
        <taxon>Symphypleona</taxon>
        <taxon>Sminthuridae</taxon>
        <taxon>Allacma</taxon>
    </lineage>
</organism>
<accession>A0A8J2KIN0</accession>
<dbReference type="Pfam" id="PF00001">
    <property type="entry name" value="7tm_1"/>
    <property type="match status" value="1"/>
</dbReference>
<protein>
    <recommendedName>
        <fullName evidence="8">G-protein coupled receptors family 1 profile domain-containing protein</fullName>
    </recommendedName>
</protein>
<feature type="transmembrane region" description="Helical" evidence="7">
    <location>
        <begin position="171"/>
        <end position="198"/>
    </location>
</feature>
<evidence type="ECO:0000256" key="3">
    <source>
        <dbReference type="ARBA" id="ARBA00022475"/>
    </source>
</evidence>
<evidence type="ECO:0000313" key="9">
    <source>
        <dbReference type="EMBL" id="CAG7818761.1"/>
    </source>
</evidence>
<reference evidence="9" key="1">
    <citation type="submission" date="2021-06" db="EMBL/GenBank/DDBJ databases">
        <authorList>
            <person name="Hodson N. C."/>
            <person name="Mongue J. A."/>
            <person name="Jaron S. K."/>
        </authorList>
    </citation>
    <scope>NUCLEOTIDE SEQUENCE</scope>
</reference>
<keyword evidence="10" id="KW-1185">Reference proteome</keyword>
<feature type="transmembrane region" description="Helical" evidence="7">
    <location>
        <begin position="259"/>
        <end position="278"/>
    </location>
</feature>